<evidence type="ECO:0000313" key="2">
    <source>
        <dbReference type="EMBL" id="GMS88047.1"/>
    </source>
</evidence>
<keyword evidence="3" id="KW-1185">Reference proteome</keyword>
<keyword evidence="1" id="KW-1133">Transmembrane helix</keyword>
<dbReference type="AlphaFoldDB" id="A0AAV5SXJ5"/>
<dbReference type="EMBL" id="BTSX01000003">
    <property type="protein sequence ID" value="GMS88047.1"/>
    <property type="molecule type" value="Genomic_DNA"/>
</dbReference>
<evidence type="ECO:0000256" key="1">
    <source>
        <dbReference type="SAM" id="Phobius"/>
    </source>
</evidence>
<organism evidence="2 3">
    <name type="scientific">Pristionchus entomophagus</name>
    <dbReference type="NCBI Taxonomy" id="358040"/>
    <lineage>
        <taxon>Eukaryota</taxon>
        <taxon>Metazoa</taxon>
        <taxon>Ecdysozoa</taxon>
        <taxon>Nematoda</taxon>
        <taxon>Chromadorea</taxon>
        <taxon>Rhabditida</taxon>
        <taxon>Rhabditina</taxon>
        <taxon>Diplogasteromorpha</taxon>
        <taxon>Diplogasteroidea</taxon>
        <taxon>Neodiplogasteridae</taxon>
        <taxon>Pristionchus</taxon>
    </lineage>
</organism>
<dbReference type="Proteomes" id="UP001432027">
    <property type="component" value="Unassembled WGS sequence"/>
</dbReference>
<protein>
    <recommendedName>
        <fullName evidence="4">G protein-coupled receptor</fullName>
    </recommendedName>
</protein>
<proteinExistence type="predicted"/>
<comment type="caution">
    <text evidence="2">The sequence shown here is derived from an EMBL/GenBank/DDBJ whole genome shotgun (WGS) entry which is preliminary data.</text>
</comment>
<feature type="transmembrane region" description="Helical" evidence="1">
    <location>
        <begin position="29"/>
        <end position="48"/>
    </location>
</feature>
<sequence>MHCEIHVEKCISMNLILYSPSRSIVETDLKLGIAMAPFFIILLSYSVYLNSKVSIVVFIVSLFFKSLLFLASPLVAPSELFIQAYLLSFHVLLSVELCRLDWLAESIFRCLQFHVLIQSDRGSRQCIRPRV</sequence>
<evidence type="ECO:0008006" key="4">
    <source>
        <dbReference type="Google" id="ProtNLM"/>
    </source>
</evidence>
<accession>A0AAV5SXJ5</accession>
<feature type="non-terminal residue" evidence="2">
    <location>
        <position position="131"/>
    </location>
</feature>
<gene>
    <name evidence="2" type="ORF">PENTCL1PPCAC_10222</name>
</gene>
<keyword evidence="1" id="KW-0812">Transmembrane</keyword>
<reference evidence="2" key="1">
    <citation type="submission" date="2023-10" db="EMBL/GenBank/DDBJ databases">
        <title>Genome assembly of Pristionchus species.</title>
        <authorList>
            <person name="Yoshida K."/>
            <person name="Sommer R.J."/>
        </authorList>
    </citation>
    <scope>NUCLEOTIDE SEQUENCE</scope>
    <source>
        <strain evidence="2">RS0144</strain>
    </source>
</reference>
<evidence type="ECO:0000313" key="3">
    <source>
        <dbReference type="Proteomes" id="UP001432027"/>
    </source>
</evidence>
<feature type="transmembrane region" description="Helical" evidence="1">
    <location>
        <begin position="55"/>
        <end position="76"/>
    </location>
</feature>
<name>A0AAV5SXJ5_9BILA</name>
<keyword evidence="1" id="KW-0472">Membrane</keyword>